<gene>
    <name evidence="1" type="ORF">HPB51_017676</name>
</gene>
<evidence type="ECO:0000313" key="1">
    <source>
        <dbReference type="EMBL" id="KAH8028550.1"/>
    </source>
</evidence>
<keyword evidence="2" id="KW-1185">Reference proteome</keyword>
<reference evidence="1" key="1">
    <citation type="journal article" date="2020" name="Cell">
        <title>Large-Scale Comparative Analyses of Tick Genomes Elucidate Their Genetic Diversity and Vector Capacities.</title>
        <authorList>
            <consortium name="Tick Genome and Microbiome Consortium (TIGMIC)"/>
            <person name="Jia N."/>
            <person name="Wang J."/>
            <person name="Shi W."/>
            <person name="Du L."/>
            <person name="Sun Y."/>
            <person name="Zhan W."/>
            <person name="Jiang J.F."/>
            <person name="Wang Q."/>
            <person name="Zhang B."/>
            <person name="Ji P."/>
            <person name="Bell-Sakyi L."/>
            <person name="Cui X.M."/>
            <person name="Yuan T.T."/>
            <person name="Jiang B.G."/>
            <person name="Yang W.F."/>
            <person name="Lam T.T."/>
            <person name="Chang Q.C."/>
            <person name="Ding S.J."/>
            <person name="Wang X.J."/>
            <person name="Zhu J.G."/>
            <person name="Ruan X.D."/>
            <person name="Zhao L."/>
            <person name="Wei J.T."/>
            <person name="Ye R.Z."/>
            <person name="Que T.C."/>
            <person name="Du C.H."/>
            <person name="Zhou Y.H."/>
            <person name="Cheng J.X."/>
            <person name="Dai P.F."/>
            <person name="Guo W.B."/>
            <person name="Han X.H."/>
            <person name="Huang E.J."/>
            <person name="Li L.F."/>
            <person name="Wei W."/>
            <person name="Gao Y.C."/>
            <person name="Liu J.Z."/>
            <person name="Shao H.Z."/>
            <person name="Wang X."/>
            <person name="Wang C.C."/>
            <person name="Yang T.C."/>
            <person name="Huo Q.B."/>
            <person name="Li W."/>
            <person name="Chen H.Y."/>
            <person name="Chen S.E."/>
            <person name="Zhou L.G."/>
            <person name="Ni X.B."/>
            <person name="Tian J.H."/>
            <person name="Sheng Y."/>
            <person name="Liu T."/>
            <person name="Pan Y.S."/>
            <person name="Xia L.Y."/>
            <person name="Li J."/>
            <person name="Zhao F."/>
            <person name="Cao W.C."/>
        </authorList>
    </citation>
    <scope>NUCLEOTIDE SEQUENCE</scope>
    <source>
        <strain evidence="1">Rmic-2018</strain>
    </source>
</reference>
<dbReference type="EMBL" id="JABSTU010000006">
    <property type="protein sequence ID" value="KAH8028550.1"/>
    <property type="molecule type" value="Genomic_DNA"/>
</dbReference>
<name>A0A9J6E2K9_RHIMP</name>
<dbReference type="VEuPathDB" id="VectorBase:LOC119167695"/>
<comment type="caution">
    <text evidence="1">The sequence shown here is derived from an EMBL/GenBank/DDBJ whole genome shotgun (WGS) entry which is preliminary data.</text>
</comment>
<reference evidence="1" key="2">
    <citation type="submission" date="2021-09" db="EMBL/GenBank/DDBJ databases">
        <authorList>
            <person name="Jia N."/>
            <person name="Wang J."/>
            <person name="Shi W."/>
            <person name="Du L."/>
            <person name="Sun Y."/>
            <person name="Zhan W."/>
            <person name="Jiang J."/>
            <person name="Wang Q."/>
            <person name="Zhang B."/>
            <person name="Ji P."/>
            <person name="Sakyi L.B."/>
            <person name="Cui X."/>
            <person name="Yuan T."/>
            <person name="Jiang B."/>
            <person name="Yang W."/>
            <person name="Lam T.T.-Y."/>
            <person name="Chang Q."/>
            <person name="Ding S."/>
            <person name="Wang X."/>
            <person name="Zhu J."/>
            <person name="Ruan X."/>
            <person name="Zhao L."/>
            <person name="Wei J."/>
            <person name="Que T."/>
            <person name="Du C."/>
            <person name="Cheng J."/>
            <person name="Dai P."/>
            <person name="Han X."/>
            <person name="Huang E."/>
            <person name="Gao Y."/>
            <person name="Liu J."/>
            <person name="Shao H."/>
            <person name="Ye R."/>
            <person name="Li L."/>
            <person name="Wei W."/>
            <person name="Wang X."/>
            <person name="Wang C."/>
            <person name="Huo Q."/>
            <person name="Li W."/>
            <person name="Guo W."/>
            <person name="Chen H."/>
            <person name="Chen S."/>
            <person name="Zhou L."/>
            <person name="Zhou L."/>
            <person name="Ni X."/>
            <person name="Tian J."/>
            <person name="Zhou Y."/>
            <person name="Sheng Y."/>
            <person name="Liu T."/>
            <person name="Pan Y."/>
            <person name="Xia L."/>
            <person name="Li J."/>
            <person name="Zhao F."/>
            <person name="Cao W."/>
        </authorList>
    </citation>
    <scope>NUCLEOTIDE SEQUENCE</scope>
    <source>
        <strain evidence="1">Rmic-2018</strain>
        <tissue evidence="1">Larvae</tissue>
    </source>
</reference>
<protein>
    <submittedName>
        <fullName evidence="1">Uncharacterized protein</fullName>
    </submittedName>
</protein>
<dbReference type="AlphaFoldDB" id="A0A9J6E2K9"/>
<sequence>MVCDPEPISMADSAARNAVILLQHYFEHDRGTEFLPSLSAMHSYYVSWYGSLARLYLELGLGRKAAFYTRVAALKCMAGKPDPFQVNIFL</sequence>
<accession>A0A9J6E2K9</accession>
<dbReference type="Proteomes" id="UP000821866">
    <property type="component" value="Chromosome 4"/>
</dbReference>
<organism evidence="1 2">
    <name type="scientific">Rhipicephalus microplus</name>
    <name type="common">Cattle tick</name>
    <name type="synonym">Boophilus microplus</name>
    <dbReference type="NCBI Taxonomy" id="6941"/>
    <lineage>
        <taxon>Eukaryota</taxon>
        <taxon>Metazoa</taxon>
        <taxon>Ecdysozoa</taxon>
        <taxon>Arthropoda</taxon>
        <taxon>Chelicerata</taxon>
        <taxon>Arachnida</taxon>
        <taxon>Acari</taxon>
        <taxon>Parasitiformes</taxon>
        <taxon>Ixodida</taxon>
        <taxon>Ixodoidea</taxon>
        <taxon>Ixodidae</taxon>
        <taxon>Rhipicephalinae</taxon>
        <taxon>Rhipicephalus</taxon>
        <taxon>Boophilus</taxon>
    </lineage>
</organism>
<proteinExistence type="predicted"/>
<evidence type="ECO:0000313" key="2">
    <source>
        <dbReference type="Proteomes" id="UP000821866"/>
    </source>
</evidence>